<dbReference type="Pfam" id="PF00445">
    <property type="entry name" value="Ribonuclease_T2"/>
    <property type="match status" value="2"/>
</dbReference>
<feature type="active site" evidence="5">
    <location>
        <position position="77"/>
    </location>
</feature>
<keyword evidence="11" id="KW-1185">Reference proteome</keyword>
<name>A0AAD6GBP8_9EURO</name>
<evidence type="ECO:0000256" key="9">
    <source>
        <dbReference type="SAM" id="SignalP"/>
    </source>
</evidence>
<dbReference type="EMBL" id="JAQIZZ010000008">
    <property type="protein sequence ID" value="KAJ5525770.1"/>
    <property type="molecule type" value="Genomic_DNA"/>
</dbReference>
<evidence type="ECO:0000256" key="5">
    <source>
        <dbReference type="PIRSR" id="PIRSR633697-1"/>
    </source>
</evidence>
<keyword evidence="8" id="KW-0472">Membrane</keyword>
<organism evidence="10 11">
    <name type="scientific">Penicillium frequentans</name>
    <dbReference type="NCBI Taxonomy" id="3151616"/>
    <lineage>
        <taxon>Eukaryota</taxon>
        <taxon>Fungi</taxon>
        <taxon>Dikarya</taxon>
        <taxon>Ascomycota</taxon>
        <taxon>Pezizomycotina</taxon>
        <taxon>Eurotiomycetes</taxon>
        <taxon>Eurotiomycetidae</taxon>
        <taxon>Eurotiales</taxon>
        <taxon>Aspergillaceae</taxon>
        <taxon>Penicillium</taxon>
    </lineage>
</organism>
<evidence type="ECO:0000313" key="10">
    <source>
        <dbReference type="EMBL" id="KAJ5525770.1"/>
    </source>
</evidence>
<evidence type="ECO:0000313" key="11">
    <source>
        <dbReference type="Proteomes" id="UP001220324"/>
    </source>
</evidence>
<dbReference type="AlphaFoldDB" id="A0AAD6GBP8"/>
<dbReference type="GO" id="GO:0003723">
    <property type="term" value="F:RNA binding"/>
    <property type="evidence" value="ECO:0007669"/>
    <property type="project" value="InterPro"/>
</dbReference>
<reference evidence="10 11" key="1">
    <citation type="journal article" date="2023" name="IMA Fungus">
        <title>Comparative genomic study of the Penicillium genus elucidates a diverse pangenome and 15 lateral gene transfer events.</title>
        <authorList>
            <person name="Petersen C."/>
            <person name="Sorensen T."/>
            <person name="Nielsen M.R."/>
            <person name="Sondergaard T.E."/>
            <person name="Sorensen J.L."/>
            <person name="Fitzpatrick D.A."/>
            <person name="Frisvad J.C."/>
            <person name="Nielsen K.L."/>
        </authorList>
    </citation>
    <scope>NUCLEOTIDE SEQUENCE [LARGE SCALE GENOMIC DNA]</scope>
    <source>
        <strain evidence="10 11">IBT 35679</strain>
    </source>
</reference>
<feature type="compositionally biased region" description="Basic residues" evidence="7">
    <location>
        <begin position="287"/>
        <end position="305"/>
    </location>
</feature>
<feature type="region of interest" description="Disordered" evidence="7">
    <location>
        <begin position="267"/>
        <end position="305"/>
    </location>
</feature>
<evidence type="ECO:0000256" key="4">
    <source>
        <dbReference type="ARBA" id="ARBA00023157"/>
    </source>
</evidence>
<evidence type="ECO:0000256" key="2">
    <source>
        <dbReference type="ARBA" id="ARBA00012571"/>
    </source>
</evidence>
<dbReference type="EC" id="4.6.1.19" evidence="2"/>
<protein>
    <recommendedName>
        <fullName evidence="2">ribonuclease T2</fullName>
        <ecNumber evidence="2">4.6.1.19</ecNumber>
    </recommendedName>
</protein>
<feature type="transmembrane region" description="Helical" evidence="8">
    <location>
        <begin position="177"/>
        <end position="197"/>
    </location>
</feature>
<evidence type="ECO:0000256" key="6">
    <source>
        <dbReference type="RuleBase" id="RU004328"/>
    </source>
</evidence>
<dbReference type="PROSITE" id="PS00530">
    <property type="entry name" value="RNASE_T2_1"/>
    <property type="match status" value="1"/>
</dbReference>
<dbReference type="SUPFAM" id="SSF55895">
    <property type="entry name" value="Ribonuclease Rh-like"/>
    <property type="match status" value="2"/>
</dbReference>
<dbReference type="InterPro" id="IPR018188">
    <property type="entry name" value="RNase_T2_His_AS_1"/>
</dbReference>
<dbReference type="PROSITE" id="PS00531">
    <property type="entry name" value="RNASE_T2_2"/>
    <property type="match status" value="1"/>
</dbReference>
<keyword evidence="8" id="KW-0812">Transmembrane</keyword>
<feature type="active site" evidence="5">
    <location>
        <position position="135"/>
    </location>
</feature>
<comment type="caution">
    <text evidence="10">The sequence shown here is derived from an EMBL/GenBank/DDBJ whole genome shotgun (WGS) entry which is preliminary data.</text>
</comment>
<evidence type="ECO:0000256" key="7">
    <source>
        <dbReference type="SAM" id="MobiDB-lite"/>
    </source>
</evidence>
<feature type="active site" evidence="5">
    <location>
        <position position="139"/>
    </location>
</feature>
<dbReference type="Gene3D" id="3.90.730.10">
    <property type="entry name" value="Ribonuclease T2-like"/>
    <property type="match status" value="1"/>
</dbReference>
<dbReference type="Proteomes" id="UP001220324">
    <property type="component" value="Unassembled WGS sequence"/>
</dbReference>
<evidence type="ECO:0000256" key="1">
    <source>
        <dbReference type="ARBA" id="ARBA00007469"/>
    </source>
</evidence>
<dbReference type="InterPro" id="IPR033697">
    <property type="entry name" value="Ribonuclease_T2_eukaryotic"/>
</dbReference>
<feature type="chain" id="PRO_5042195473" description="ribonuclease T2" evidence="9">
    <location>
        <begin position="24"/>
        <end position="305"/>
    </location>
</feature>
<proteinExistence type="inferred from homology"/>
<gene>
    <name evidence="10" type="ORF">N7494_012420</name>
</gene>
<dbReference type="InterPro" id="IPR033130">
    <property type="entry name" value="RNase_T2_His_AS_2"/>
</dbReference>
<comment type="similarity">
    <text evidence="1 6">Belongs to the RNase T2 family.</text>
</comment>
<dbReference type="GO" id="GO:0006401">
    <property type="term" value="P:RNA catabolic process"/>
    <property type="evidence" value="ECO:0007669"/>
    <property type="project" value="TreeGrafter"/>
</dbReference>
<accession>A0AAD6GBP8</accession>
<dbReference type="GO" id="GO:0033897">
    <property type="term" value="F:ribonuclease T2 activity"/>
    <property type="evidence" value="ECO:0007669"/>
    <property type="project" value="UniProtKB-EC"/>
</dbReference>
<dbReference type="CDD" id="cd01061">
    <property type="entry name" value="RNase_T2_euk"/>
    <property type="match status" value="1"/>
</dbReference>
<sequence length="305" mass="34041">MSSYTPRSLLALAAMDLLMGAQAGLVTCDSSTEVLSCHNTTAVSDMCCFNYPGGSLLQVQFWDTDPSVGPTDSWTIHGLWPDYCDGDYGEDCDTSREASDIETILEDQGRTELLEYMNTYWLSDDETANKFWAHEWNTHGTCINTIEPSCYTDYTDNEEIGDFFQEVVDLFKTLDTYTVIIFFFPLLSQSVFGVFLVTHNYLKALSDAGITPTDDATYTLAEIQDALGDIHGGYEVTLLCDDDYLYEVYYYFNVYGSAVNGTYEPSTPLEDSDCPTKGIKYVPKSSSSKKVKRAGTSHRGRGRKA</sequence>
<keyword evidence="4" id="KW-1015">Disulfide bond</keyword>
<dbReference type="InterPro" id="IPR036430">
    <property type="entry name" value="RNase_T2-like_sf"/>
</dbReference>
<dbReference type="PANTHER" id="PTHR11240">
    <property type="entry name" value="RIBONUCLEASE T2"/>
    <property type="match status" value="1"/>
</dbReference>
<dbReference type="GO" id="GO:0005576">
    <property type="term" value="C:extracellular region"/>
    <property type="evidence" value="ECO:0007669"/>
    <property type="project" value="TreeGrafter"/>
</dbReference>
<keyword evidence="3" id="KW-0378">Hydrolase</keyword>
<keyword evidence="8" id="KW-1133">Transmembrane helix</keyword>
<evidence type="ECO:0000256" key="8">
    <source>
        <dbReference type="SAM" id="Phobius"/>
    </source>
</evidence>
<keyword evidence="3" id="KW-0540">Nuclease</keyword>
<keyword evidence="9" id="KW-0732">Signal</keyword>
<evidence type="ECO:0000256" key="3">
    <source>
        <dbReference type="ARBA" id="ARBA00022759"/>
    </source>
</evidence>
<keyword evidence="3" id="KW-0255">Endonuclease</keyword>
<dbReference type="PANTHER" id="PTHR11240:SF79">
    <property type="entry name" value="RIBONUCLEASE T2"/>
    <property type="match status" value="1"/>
</dbReference>
<dbReference type="InterPro" id="IPR001568">
    <property type="entry name" value="RNase_T2-like"/>
</dbReference>
<feature type="signal peptide" evidence="9">
    <location>
        <begin position="1"/>
        <end position="23"/>
    </location>
</feature>